<dbReference type="EMBL" id="UGFC01000006">
    <property type="protein sequence ID" value="STM19997.1"/>
    <property type="molecule type" value="Genomic_DNA"/>
</dbReference>
<proteinExistence type="predicted"/>
<dbReference type="AlphaFoldDB" id="A0A377DG71"/>
<gene>
    <name evidence="1" type="ORF">NCTC7922_05952</name>
</gene>
<organism evidence="1 2">
    <name type="scientific">Escherichia coli</name>
    <dbReference type="NCBI Taxonomy" id="562"/>
    <lineage>
        <taxon>Bacteria</taxon>
        <taxon>Pseudomonadati</taxon>
        <taxon>Pseudomonadota</taxon>
        <taxon>Gammaproteobacteria</taxon>
        <taxon>Enterobacterales</taxon>
        <taxon>Enterobacteriaceae</taxon>
        <taxon>Escherichia</taxon>
    </lineage>
</organism>
<sequence>MRVVTSCTDFLPLPVGEGRGEGIRPHVAPTPLQRLADVLQHIVRRRHHFGVHLVSALHRNHRHHFVDDIHVRAFQRIVLQGAKPILARYAFGRLTAGSGFQIEVVAFSGKPRRVGEVHQRQLP</sequence>
<dbReference type="Proteomes" id="UP000254174">
    <property type="component" value="Unassembled WGS sequence"/>
</dbReference>
<reference evidence="1 2" key="1">
    <citation type="submission" date="2018-06" db="EMBL/GenBank/DDBJ databases">
        <authorList>
            <consortium name="Pathogen Informatics"/>
            <person name="Doyle S."/>
        </authorList>
    </citation>
    <scope>NUCLEOTIDE SEQUENCE [LARGE SCALE GENOMIC DNA]</scope>
    <source>
        <strain evidence="1 2">NCTC7922</strain>
    </source>
</reference>
<evidence type="ECO:0000313" key="2">
    <source>
        <dbReference type="Proteomes" id="UP000254174"/>
    </source>
</evidence>
<name>A0A377DG71_ECOLX</name>
<evidence type="ECO:0000313" key="1">
    <source>
        <dbReference type="EMBL" id="STM19997.1"/>
    </source>
</evidence>
<protein>
    <submittedName>
        <fullName evidence="1">Uncharacterized protein</fullName>
    </submittedName>
</protein>
<accession>A0A377DG71</accession>